<reference evidence="1" key="1">
    <citation type="submission" date="2022-06" db="EMBL/GenBank/DDBJ databases">
        <title>Phylogenomic reconstructions and comparative analyses of Kickxellomycotina fungi.</title>
        <authorList>
            <person name="Reynolds N.K."/>
            <person name="Stajich J.E."/>
            <person name="Barry K."/>
            <person name="Grigoriev I.V."/>
            <person name="Crous P."/>
            <person name="Smith M.E."/>
        </authorList>
    </citation>
    <scope>NUCLEOTIDE SEQUENCE</scope>
    <source>
        <strain evidence="1">RSA 2271</strain>
    </source>
</reference>
<accession>A0ACC1HRF6</accession>
<feature type="non-terminal residue" evidence="1">
    <location>
        <position position="141"/>
    </location>
</feature>
<sequence length="141" mass="15763">MGSGNKGTAQRKKLRKKKRLQKRLQLERRRRQQQDQESISSPSAPSERCSLDEHGARLPVNAVVLQSDTSQEPSGVHEEAEVELGGKEERHERSNSASDHQEDNGISDIREPTTDQTAATDNHHYHHHGKAAAATDDKDDL</sequence>
<proteinExistence type="predicted"/>
<organism evidence="1 2">
    <name type="scientific">Spiromyces aspiralis</name>
    <dbReference type="NCBI Taxonomy" id="68401"/>
    <lineage>
        <taxon>Eukaryota</taxon>
        <taxon>Fungi</taxon>
        <taxon>Fungi incertae sedis</taxon>
        <taxon>Zoopagomycota</taxon>
        <taxon>Kickxellomycotina</taxon>
        <taxon>Kickxellomycetes</taxon>
        <taxon>Kickxellales</taxon>
        <taxon>Kickxellaceae</taxon>
        <taxon>Spiromyces</taxon>
    </lineage>
</organism>
<gene>
    <name evidence="1" type="ORF">EV182_005166</name>
</gene>
<dbReference type="Proteomes" id="UP001145114">
    <property type="component" value="Unassembled WGS sequence"/>
</dbReference>
<dbReference type="EMBL" id="JAMZIH010001765">
    <property type="protein sequence ID" value="KAJ1677921.1"/>
    <property type="molecule type" value="Genomic_DNA"/>
</dbReference>
<comment type="caution">
    <text evidence="1">The sequence shown here is derived from an EMBL/GenBank/DDBJ whole genome shotgun (WGS) entry which is preliminary data.</text>
</comment>
<evidence type="ECO:0000313" key="1">
    <source>
        <dbReference type="EMBL" id="KAJ1677921.1"/>
    </source>
</evidence>
<keyword evidence="2" id="KW-1185">Reference proteome</keyword>
<protein>
    <submittedName>
        <fullName evidence="1">Uncharacterized protein</fullName>
    </submittedName>
</protein>
<name>A0ACC1HRF6_9FUNG</name>
<evidence type="ECO:0000313" key="2">
    <source>
        <dbReference type="Proteomes" id="UP001145114"/>
    </source>
</evidence>